<sequence length="262" mass="28480">MGRQRGVGDGAALTLDKLGVPKDREGRERYVREMFDSISHRYDLLNRLLSFGQDVLWRKAAAALACGDGVERVLDVATGTGDLALEVARRLGSRGRVVGVDFALGMMRVGLAKIEREGMAARVRMVGGNGLALPFGDGAFDAATTAFAARNVADLPGFFRELRRVVRPGGRVVCLELSHPSPALWRWLYELYFYHAVPRIGRLFIGRSGPYEYLPGSLTDFPDPVRLASVMAAAGLSRVRYRLELGGIAAIHVGEVPQPADG</sequence>
<dbReference type="EC" id="2.1.1.163" evidence="4"/>
<dbReference type="PANTHER" id="PTHR43591">
    <property type="entry name" value="METHYLTRANSFERASE"/>
    <property type="match status" value="1"/>
</dbReference>
<dbReference type="InterPro" id="IPR004033">
    <property type="entry name" value="UbiE/COQ5_MeTrFase"/>
</dbReference>
<dbReference type="InterPro" id="IPR029063">
    <property type="entry name" value="SAM-dependent_MTases_sf"/>
</dbReference>
<gene>
    <name evidence="4" type="primary">menG</name>
    <name evidence="5" type="ORF">VLY81_02665</name>
</gene>
<comment type="caution">
    <text evidence="4">Lacks conserved residue(s) required for the propagation of feature annotation.</text>
</comment>
<evidence type="ECO:0000256" key="3">
    <source>
        <dbReference type="ARBA" id="ARBA00022691"/>
    </source>
</evidence>
<dbReference type="PROSITE" id="PS01183">
    <property type="entry name" value="UBIE_1"/>
    <property type="match status" value="1"/>
</dbReference>
<evidence type="ECO:0000256" key="2">
    <source>
        <dbReference type="ARBA" id="ARBA00022679"/>
    </source>
</evidence>
<dbReference type="CDD" id="cd02440">
    <property type="entry name" value="AdoMet_MTases"/>
    <property type="match status" value="1"/>
</dbReference>
<feature type="binding site" evidence="4">
    <location>
        <position position="80"/>
    </location>
    <ligand>
        <name>S-adenosyl-L-methionine</name>
        <dbReference type="ChEBI" id="CHEBI:59789"/>
    </ligand>
</feature>
<dbReference type="InterPro" id="IPR023576">
    <property type="entry name" value="UbiE/COQ5_MeTrFase_CS"/>
</dbReference>
<evidence type="ECO:0000256" key="1">
    <source>
        <dbReference type="ARBA" id="ARBA00022603"/>
    </source>
</evidence>
<comment type="function">
    <text evidence="4">Methyltransferase required for the conversion of demethylmenaquinol (DMKH2) to menaquinol (MKH2).</text>
</comment>
<dbReference type="PROSITE" id="PS51608">
    <property type="entry name" value="SAM_MT_UBIE"/>
    <property type="match status" value="1"/>
</dbReference>
<dbReference type="PANTHER" id="PTHR43591:SF24">
    <property type="entry name" value="2-METHOXY-6-POLYPRENYL-1,4-BENZOQUINOL METHYLASE, MITOCHONDRIAL"/>
    <property type="match status" value="1"/>
</dbReference>
<keyword evidence="5" id="KW-0830">Ubiquinone</keyword>
<dbReference type="RefSeq" id="WP_324669486.1">
    <property type="nucleotide sequence ID" value="NZ_CP141614.1"/>
</dbReference>
<dbReference type="HAMAP" id="MF_01813">
    <property type="entry name" value="MenG_UbiE_methyltr"/>
    <property type="match status" value="1"/>
</dbReference>
<dbReference type="SUPFAM" id="SSF53335">
    <property type="entry name" value="S-adenosyl-L-methionine-dependent methyltransferases"/>
    <property type="match status" value="1"/>
</dbReference>
<keyword evidence="3 4" id="KW-0949">S-adenosyl-L-methionine</keyword>
<accession>A0ABZ1BSF5</accession>
<reference evidence="6" key="1">
    <citation type="submission" date="2023-12" db="EMBL/GenBank/DDBJ databases">
        <title>Novel isolates from deep terrestrial aquifers shed light on the physiology and ecology of the class Limnochordia.</title>
        <authorList>
            <person name="Karnachuk O.V."/>
            <person name="Lukina A.P."/>
            <person name="Avakyan M.R."/>
            <person name="Kadnikov V."/>
            <person name="Begmatov S."/>
            <person name="Beletsky A.V."/>
            <person name="Mardanov A.V."/>
            <person name="Ravin N.V."/>
        </authorList>
    </citation>
    <scope>NUCLEOTIDE SEQUENCE [LARGE SCALE GENOMIC DNA]</scope>
    <source>
        <strain evidence="6">LN</strain>
    </source>
</reference>
<organism evidence="5 6">
    <name type="scientific">Geochorda subterranea</name>
    <dbReference type="NCBI Taxonomy" id="3109564"/>
    <lineage>
        <taxon>Bacteria</taxon>
        <taxon>Bacillati</taxon>
        <taxon>Bacillota</taxon>
        <taxon>Limnochordia</taxon>
        <taxon>Limnochordales</taxon>
        <taxon>Geochordaceae</taxon>
        <taxon>Geochorda</taxon>
    </lineage>
</organism>
<dbReference type="PROSITE" id="PS01184">
    <property type="entry name" value="UBIE_2"/>
    <property type="match status" value="1"/>
</dbReference>
<dbReference type="Pfam" id="PF01209">
    <property type="entry name" value="Ubie_methyltran"/>
    <property type="match status" value="1"/>
</dbReference>
<dbReference type="Proteomes" id="UP001333102">
    <property type="component" value="Chromosome"/>
</dbReference>
<feature type="binding site" evidence="4">
    <location>
        <begin position="129"/>
        <end position="130"/>
    </location>
    <ligand>
        <name>S-adenosyl-L-methionine</name>
        <dbReference type="ChEBI" id="CHEBI:59789"/>
    </ligand>
</feature>
<feature type="binding site" evidence="4">
    <location>
        <position position="101"/>
    </location>
    <ligand>
        <name>S-adenosyl-L-methionine</name>
        <dbReference type="ChEBI" id="CHEBI:59789"/>
    </ligand>
</feature>
<comment type="similarity">
    <text evidence="4">Belongs to the class I-like SAM-binding methyltransferase superfamily. MenG/UbiE family.</text>
</comment>
<keyword evidence="2 4" id="KW-0808">Transferase</keyword>
<dbReference type="NCBIfam" id="TIGR01934">
    <property type="entry name" value="MenG_MenH_UbiE"/>
    <property type="match status" value="1"/>
</dbReference>
<evidence type="ECO:0000256" key="4">
    <source>
        <dbReference type="HAMAP-Rule" id="MF_01813"/>
    </source>
</evidence>
<keyword evidence="4" id="KW-0474">Menaquinone biosynthesis</keyword>
<protein>
    <recommendedName>
        <fullName evidence="4">Demethylmenaquinone methyltransferase</fullName>
        <ecNumber evidence="4">2.1.1.163</ecNumber>
    </recommendedName>
</protein>
<dbReference type="GO" id="GO:0032259">
    <property type="term" value="P:methylation"/>
    <property type="evidence" value="ECO:0007669"/>
    <property type="project" value="UniProtKB-KW"/>
</dbReference>
<comment type="catalytic activity">
    <reaction evidence="4">
        <text>a 2-demethylmenaquinol + S-adenosyl-L-methionine = a menaquinol + S-adenosyl-L-homocysteine + H(+)</text>
        <dbReference type="Rhea" id="RHEA:42640"/>
        <dbReference type="Rhea" id="RHEA-COMP:9539"/>
        <dbReference type="Rhea" id="RHEA-COMP:9563"/>
        <dbReference type="ChEBI" id="CHEBI:15378"/>
        <dbReference type="ChEBI" id="CHEBI:18151"/>
        <dbReference type="ChEBI" id="CHEBI:55437"/>
        <dbReference type="ChEBI" id="CHEBI:57856"/>
        <dbReference type="ChEBI" id="CHEBI:59789"/>
        <dbReference type="EC" id="2.1.1.163"/>
    </reaction>
</comment>
<keyword evidence="1 4" id="KW-0489">Methyltransferase</keyword>
<comment type="pathway">
    <text evidence="4">Quinol/quinone metabolism; menaquinone biosynthesis; menaquinol from 1,4-dihydroxy-2-naphthoate: step 2/2.</text>
</comment>
<proteinExistence type="inferred from homology"/>
<evidence type="ECO:0000313" key="5">
    <source>
        <dbReference type="EMBL" id="WRP15097.1"/>
    </source>
</evidence>
<dbReference type="GO" id="GO:0008168">
    <property type="term" value="F:methyltransferase activity"/>
    <property type="evidence" value="ECO:0007669"/>
    <property type="project" value="UniProtKB-KW"/>
</dbReference>
<name>A0ABZ1BSF5_9FIRM</name>
<dbReference type="EMBL" id="CP141614">
    <property type="protein sequence ID" value="WRP15097.1"/>
    <property type="molecule type" value="Genomic_DNA"/>
</dbReference>
<keyword evidence="6" id="KW-1185">Reference proteome</keyword>
<evidence type="ECO:0000313" key="6">
    <source>
        <dbReference type="Proteomes" id="UP001333102"/>
    </source>
</evidence>
<dbReference type="Gene3D" id="3.40.50.150">
    <property type="entry name" value="Vaccinia Virus protein VP39"/>
    <property type="match status" value="1"/>
</dbReference>